<protein>
    <submittedName>
        <fullName evidence="2">Uncharacterized protein</fullName>
    </submittedName>
</protein>
<feature type="coiled-coil region" evidence="1">
    <location>
        <begin position="5"/>
        <end position="49"/>
    </location>
</feature>
<proteinExistence type="predicted"/>
<accession>A0A2W2EGQ4</accession>
<reference evidence="2 3" key="1">
    <citation type="submission" date="2018-01" db="EMBL/GenBank/DDBJ databases">
        <title>Draft genome sequence of Jishengella sp. NA12.</title>
        <authorList>
            <person name="Sahin N."/>
            <person name="Ay H."/>
            <person name="Saygin H."/>
        </authorList>
    </citation>
    <scope>NUCLEOTIDE SEQUENCE [LARGE SCALE GENOMIC DNA]</scope>
    <source>
        <strain evidence="2 3">NA12</strain>
    </source>
</reference>
<dbReference type="EMBL" id="POTY01000112">
    <property type="protein sequence ID" value="PZG16059.1"/>
    <property type="molecule type" value="Genomic_DNA"/>
</dbReference>
<keyword evidence="1" id="KW-0175">Coiled coil</keyword>
<gene>
    <name evidence="2" type="ORF">C1I95_18455</name>
</gene>
<evidence type="ECO:0000256" key="1">
    <source>
        <dbReference type="SAM" id="Coils"/>
    </source>
</evidence>
<name>A0A2W2EGQ4_9ACTN</name>
<feature type="coiled-coil region" evidence="1">
    <location>
        <begin position="80"/>
        <end position="114"/>
    </location>
</feature>
<comment type="caution">
    <text evidence="2">The sequence shown here is derived from an EMBL/GenBank/DDBJ whole genome shotgun (WGS) entry which is preliminary data.</text>
</comment>
<dbReference type="AlphaFoldDB" id="A0A2W2EGQ4"/>
<dbReference type="Proteomes" id="UP000248924">
    <property type="component" value="Unassembled WGS sequence"/>
</dbReference>
<keyword evidence="3" id="KW-1185">Reference proteome</keyword>
<dbReference type="PANTHER" id="PTHR21974">
    <property type="entry name" value="RE15880P"/>
    <property type="match status" value="1"/>
</dbReference>
<evidence type="ECO:0000313" key="2">
    <source>
        <dbReference type="EMBL" id="PZG16059.1"/>
    </source>
</evidence>
<sequence length="318" mass="35078">MGHVADDIEHRLAAAAEALREHEVTTRRVADLRTRVDEMATRVAALRARCAGEEKDVARLEGLSLTRVLASLRGARDDLLARERAEADAARYRLAEADARLEALRREHDAAQAWLRQLAAAPDTYAAMLDEKERHLAGSGDPRGARLLALADERGRLTGELREVGEARHAARAAHDALAQVRGKLDSASGWSTYDTFFGGGMVSSALKHSRLDEAAQAAARADRCLAVLRTELADVEGMNLIAPRLDVGRLTRFVDVFLDNIFTDLAVRNRIRQAVHSVDQSVQLVREVHGRLEQRAAQARAGLVDIESERDRLLRSR</sequence>
<evidence type="ECO:0000313" key="3">
    <source>
        <dbReference type="Proteomes" id="UP000248924"/>
    </source>
</evidence>
<dbReference type="PANTHER" id="PTHR21974:SF2">
    <property type="entry name" value="RE15880P"/>
    <property type="match status" value="1"/>
</dbReference>
<organism evidence="2 3">
    <name type="scientific">Micromonospora craterilacus</name>
    <dbReference type="NCBI Taxonomy" id="1655439"/>
    <lineage>
        <taxon>Bacteria</taxon>
        <taxon>Bacillati</taxon>
        <taxon>Actinomycetota</taxon>
        <taxon>Actinomycetes</taxon>
        <taxon>Micromonosporales</taxon>
        <taxon>Micromonosporaceae</taxon>
        <taxon>Micromonospora</taxon>
    </lineage>
</organism>